<evidence type="ECO:0000256" key="2">
    <source>
        <dbReference type="ARBA" id="ARBA00007362"/>
    </source>
</evidence>
<keyword evidence="5 7" id="KW-1133">Transmembrane helix</keyword>
<dbReference type="GO" id="GO:0005886">
    <property type="term" value="C:plasma membrane"/>
    <property type="evidence" value="ECO:0007669"/>
    <property type="project" value="UniProtKB-SubCell"/>
</dbReference>
<dbReference type="Proteomes" id="UP000199387">
    <property type="component" value="Unassembled WGS sequence"/>
</dbReference>
<dbReference type="EMBL" id="FMZA01000010">
    <property type="protein sequence ID" value="SDC55500.1"/>
    <property type="molecule type" value="Genomic_DNA"/>
</dbReference>
<feature type="domain" description="EamA" evidence="8">
    <location>
        <begin position="9"/>
        <end position="137"/>
    </location>
</feature>
<keyword evidence="4 7" id="KW-0812">Transmembrane</keyword>
<feature type="transmembrane region" description="Helical" evidence="7">
    <location>
        <begin position="98"/>
        <end position="115"/>
    </location>
</feature>
<keyword evidence="6 7" id="KW-0472">Membrane</keyword>
<dbReference type="Gene3D" id="1.10.3730.20">
    <property type="match status" value="2"/>
</dbReference>
<dbReference type="PANTHER" id="PTHR32322:SF18">
    <property type="entry name" value="S-ADENOSYLMETHIONINE_S-ADENOSYLHOMOCYSTEINE TRANSPORTER"/>
    <property type="match status" value="1"/>
</dbReference>
<keyword evidence="3" id="KW-1003">Cell membrane</keyword>
<sequence length="306" mass="32814">MVSRKQAKVLLLVITVIWGYTWIPMKVGLEVLGPFSFSFYRFLLGALFLIPIAFRKSRPRIHKEDLGWLLLLGVLQTTATFGFFMAGMKSLPAGTSSILAYTMPLWTYGLAWLFLSERLTAGKIGGLLLGIVGLVGVAGPEAAVGRGTLTGMVWVLAGAVCWGGSNVLVRARFSRHEKLSLTAIQMVVGTVGLALLTLMFEPAFTPDRWSLSVVANLLFTGILSSAFAFVAWFTVVSVLGAGEAAVSALLVPVFAVFFGWLQLGETISAMQVAGVVLVLIGITLVQRKEPQKGSISTDRATDAEQG</sequence>
<keyword evidence="10" id="KW-1185">Reference proteome</keyword>
<evidence type="ECO:0000256" key="1">
    <source>
        <dbReference type="ARBA" id="ARBA00004651"/>
    </source>
</evidence>
<dbReference type="InterPro" id="IPR037185">
    <property type="entry name" value="EmrE-like"/>
</dbReference>
<dbReference type="PANTHER" id="PTHR32322">
    <property type="entry name" value="INNER MEMBRANE TRANSPORTER"/>
    <property type="match status" value="1"/>
</dbReference>
<feature type="transmembrane region" description="Helical" evidence="7">
    <location>
        <begin position="35"/>
        <end position="54"/>
    </location>
</feature>
<evidence type="ECO:0000256" key="7">
    <source>
        <dbReference type="SAM" id="Phobius"/>
    </source>
</evidence>
<accession>A0A1G6MJ36</accession>
<feature type="transmembrane region" description="Helical" evidence="7">
    <location>
        <begin position="267"/>
        <end position="285"/>
    </location>
</feature>
<evidence type="ECO:0000313" key="10">
    <source>
        <dbReference type="Proteomes" id="UP000199387"/>
    </source>
</evidence>
<feature type="domain" description="EamA" evidence="8">
    <location>
        <begin position="150"/>
        <end position="285"/>
    </location>
</feature>
<evidence type="ECO:0000313" key="9">
    <source>
        <dbReference type="EMBL" id="SDC55500.1"/>
    </source>
</evidence>
<proteinExistence type="inferred from homology"/>
<feature type="transmembrane region" description="Helical" evidence="7">
    <location>
        <begin position="151"/>
        <end position="169"/>
    </location>
</feature>
<organism evidence="9 10">
    <name type="scientific">Melghirimyces thermohalophilus</name>
    <dbReference type="NCBI Taxonomy" id="1236220"/>
    <lineage>
        <taxon>Bacteria</taxon>
        <taxon>Bacillati</taxon>
        <taxon>Bacillota</taxon>
        <taxon>Bacilli</taxon>
        <taxon>Bacillales</taxon>
        <taxon>Thermoactinomycetaceae</taxon>
        <taxon>Melghirimyces</taxon>
    </lineage>
</organism>
<reference evidence="9 10" key="1">
    <citation type="submission" date="2016-10" db="EMBL/GenBank/DDBJ databases">
        <authorList>
            <person name="de Groot N.N."/>
        </authorList>
    </citation>
    <scope>NUCLEOTIDE SEQUENCE [LARGE SCALE GENOMIC DNA]</scope>
    <source>
        <strain evidence="9 10">DSM 45514</strain>
    </source>
</reference>
<feature type="transmembrane region" description="Helical" evidence="7">
    <location>
        <begin position="181"/>
        <end position="200"/>
    </location>
</feature>
<dbReference type="OrthoDB" id="67135at2"/>
<evidence type="ECO:0000256" key="4">
    <source>
        <dbReference type="ARBA" id="ARBA00022692"/>
    </source>
</evidence>
<protein>
    <submittedName>
        <fullName evidence="9">Threonine/homoserine efflux transporter RhtA</fullName>
    </submittedName>
</protein>
<feature type="transmembrane region" description="Helical" evidence="7">
    <location>
        <begin position="7"/>
        <end position="23"/>
    </location>
</feature>
<evidence type="ECO:0000256" key="3">
    <source>
        <dbReference type="ARBA" id="ARBA00022475"/>
    </source>
</evidence>
<feature type="transmembrane region" description="Helical" evidence="7">
    <location>
        <begin position="212"/>
        <end position="232"/>
    </location>
</feature>
<dbReference type="STRING" id="1236220.SAMN04488112_1105"/>
<comment type="subcellular location">
    <subcellularLocation>
        <location evidence="1">Cell membrane</location>
        <topology evidence="1">Multi-pass membrane protein</topology>
    </subcellularLocation>
</comment>
<comment type="similarity">
    <text evidence="2">Belongs to the EamA transporter family.</text>
</comment>
<evidence type="ECO:0000259" key="8">
    <source>
        <dbReference type="Pfam" id="PF00892"/>
    </source>
</evidence>
<dbReference type="Pfam" id="PF00892">
    <property type="entry name" value="EamA"/>
    <property type="match status" value="2"/>
</dbReference>
<feature type="transmembrane region" description="Helical" evidence="7">
    <location>
        <begin position="66"/>
        <end position="86"/>
    </location>
</feature>
<gene>
    <name evidence="9" type="ORF">SAMN04488112_1105</name>
</gene>
<evidence type="ECO:0000256" key="6">
    <source>
        <dbReference type="ARBA" id="ARBA00023136"/>
    </source>
</evidence>
<dbReference type="SUPFAM" id="SSF103481">
    <property type="entry name" value="Multidrug resistance efflux transporter EmrE"/>
    <property type="match status" value="2"/>
</dbReference>
<dbReference type="InterPro" id="IPR050638">
    <property type="entry name" value="AA-Vitamin_Transporters"/>
</dbReference>
<dbReference type="AlphaFoldDB" id="A0A1G6MJ36"/>
<feature type="transmembrane region" description="Helical" evidence="7">
    <location>
        <begin position="244"/>
        <end position="261"/>
    </location>
</feature>
<name>A0A1G6MJ36_9BACL</name>
<evidence type="ECO:0000256" key="5">
    <source>
        <dbReference type="ARBA" id="ARBA00022989"/>
    </source>
</evidence>
<dbReference type="InterPro" id="IPR000620">
    <property type="entry name" value="EamA_dom"/>
</dbReference>
<feature type="transmembrane region" description="Helical" evidence="7">
    <location>
        <begin position="127"/>
        <end position="145"/>
    </location>
</feature>